<dbReference type="EMBL" id="CP059693">
    <property type="protein sequence ID" value="WDE13594.1"/>
    <property type="molecule type" value="Genomic_DNA"/>
</dbReference>
<name>A0ABY7VIN9_9GAMM</name>
<accession>A0ABY7VIN9</accession>
<proteinExistence type="predicted"/>
<dbReference type="Proteomes" id="UP001215231">
    <property type="component" value="Chromosome"/>
</dbReference>
<keyword evidence="2" id="KW-1185">Reference proteome</keyword>
<evidence type="ECO:0000313" key="2">
    <source>
        <dbReference type="Proteomes" id="UP001215231"/>
    </source>
</evidence>
<reference evidence="1 2" key="1">
    <citation type="journal article" date="2022" name="Mar. Drugs">
        <title>Bioassay-Guided Fractionation Leads to the Detection of Cholic Acid Generated by the Rare Thalassomonas sp.</title>
        <authorList>
            <person name="Pheiffer F."/>
            <person name="Schneider Y.K."/>
            <person name="Hansen E.H."/>
            <person name="Andersen J.H."/>
            <person name="Isaksson J."/>
            <person name="Busche T."/>
            <person name="R C."/>
            <person name="Kalinowski J."/>
            <person name="Zyl L.V."/>
            <person name="Trindade M."/>
        </authorList>
    </citation>
    <scope>NUCLEOTIDE SEQUENCE [LARGE SCALE GENOMIC DNA]</scope>
    <source>
        <strain evidence="1 2">A5K-61T</strain>
    </source>
</reference>
<dbReference type="RefSeq" id="WP_274053988.1">
    <property type="nucleotide sequence ID" value="NZ_CP059693.1"/>
</dbReference>
<organism evidence="1 2">
    <name type="scientific">Thalassomonas haliotis</name>
    <dbReference type="NCBI Taxonomy" id="485448"/>
    <lineage>
        <taxon>Bacteria</taxon>
        <taxon>Pseudomonadati</taxon>
        <taxon>Pseudomonadota</taxon>
        <taxon>Gammaproteobacteria</taxon>
        <taxon>Alteromonadales</taxon>
        <taxon>Colwelliaceae</taxon>
        <taxon>Thalassomonas</taxon>
    </lineage>
</organism>
<protein>
    <submittedName>
        <fullName evidence="1">Uncharacterized protein</fullName>
    </submittedName>
</protein>
<sequence>MNIATLPGEKGLLLLPVNANIALNIHLSAALNGKLNLPIRSRAGCKILPVAADIFVVRCCKN</sequence>
<gene>
    <name evidence="1" type="ORF">H3N35_09245</name>
</gene>
<evidence type="ECO:0000313" key="1">
    <source>
        <dbReference type="EMBL" id="WDE13594.1"/>
    </source>
</evidence>